<dbReference type="RefSeq" id="WP_188406956.1">
    <property type="nucleotide sequence ID" value="NZ_BMGL01000013.1"/>
</dbReference>
<reference evidence="2 3" key="1">
    <citation type="journal article" date="2014" name="Int. J. Syst. Evol. Microbiol.">
        <title>Complete genome sequence of Corynebacterium casei LMG S-19264T (=DSM 44701T), isolated from a smear-ripened cheese.</title>
        <authorList>
            <consortium name="US DOE Joint Genome Institute (JGI-PGF)"/>
            <person name="Walter F."/>
            <person name="Albersmeier A."/>
            <person name="Kalinowski J."/>
            <person name="Ruckert C."/>
        </authorList>
    </citation>
    <scope>NUCLEOTIDE SEQUENCE [LARGE SCALE GENOMIC DNA]</scope>
    <source>
        <strain evidence="2 3">CGMCC 1.12925</strain>
    </source>
</reference>
<protein>
    <submittedName>
        <fullName evidence="2">DUF4271 domain-containing protein</fullName>
    </submittedName>
</protein>
<evidence type="ECO:0000313" key="3">
    <source>
        <dbReference type="Proteomes" id="UP000599688"/>
    </source>
</evidence>
<dbReference type="InterPro" id="IPR025367">
    <property type="entry name" value="DUF4271"/>
</dbReference>
<feature type="transmembrane region" description="Helical" evidence="1">
    <location>
        <begin position="99"/>
        <end position="120"/>
    </location>
</feature>
<keyword evidence="1" id="KW-1133">Transmembrane helix</keyword>
<dbReference type="EMBL" id="BMGL01000013">
    <property type="protein sequence ID" value="GGE20874.1"/>
    <property type="molecule type" value="Genomic_DNA"/>
</dbReference>
<accession>A0A917A0B0</accession>
<keyword evidence="1" id="KW-0812">Transmembrane</keyword>
<evidence type="ECO:0000256" key="1">
    <source>
        <dbReference type="SAM" id="Phobius"/>
    </source>
</evidence>
<gene>
    <name evidence="2" type="ORF">GCM10010831_22420</name>
</gene>
<organism evidence="2 3">
    <name type="scientific">Psychroflexus salis</name>
    <dbReference type="NCBI Taxonomy" id="1526574"/>
    <lineage>
        <taxon>Bacteria</taxon>
        <taxon>Pseudomonadati</taxon>
        <taxon>Bacteroidota</taxon>
        <taxon>Flavobacteriia</taxon>
        <taxon>Flavobacteriales</taxon>
        <taxon>Flavobacteriaceae</taxon>
        <taxon>Psychroflexus</taxon>
    </lineage>
</organism>
<feature type="transmembrane region" description="Helical" evidence="1">
    <location>
        <begin position="193"/>
        <end position="213"/>
    </location>
</feature>
<evidence type="ECO:0000313" key="2">
    <source>
        <dbReference type="EMBL" id="GGE20874.1"/>
    </source>
</evidence>
<feature type="transmembrane region" description="Helical" evidence="1">
    <location>
        <begin position="60"/>
        <end position="79"/>
    </location>
</feature>
<keyword evidence="1" id="KW-0472">Membrane</keyword>
<dbReference type="AlphaFoldDB" id="A0A917A0B0"/>
<feature type="transmembrane region" description="Helical" evidence="1">
    <location>
        <begin position="12"/>
        <end position="34"/>
    </location>
</feature>
<proteinExistence type="predicted"/>
<comment type="caution">
    <text evidence="2">The sequence shown here is derived from an EMBL/GenBank/DDBJ whole genome shotgun (WGS) entry which is preliminary data.</text>
</comment>
<keyword evidence="3" id="KW-1185">Reference proteome</keyword>
<feature type="transmembrane region" description="Helical" evidence="1">
    <location>
        <begin position="132"/>
        <end position="153"/>
    </location>
</feature>
<sequence>MIERVSDSLYFLHFIFLAIFIGIVVLKEVNAFWFKKFIQLGWSTDYLKLVFTSPKKDRSFINLLLFLSTIIISLSYQFIHQALNENAIVFNLKSSLFTLSYILGFLLFKYLIQKSIAYLFNVKKVLNNYVELKLNLFCYFGLLMFVPLLLLVYTELNSLFIVIIYGVFVGFYILKIAQFLLKSRSLIARHLFYFILYICSLEIIPILFIIRYLK</sequence>
<dbReference type="Proteomes" id="UP000599688">
    <property type="component" value="Unassembled WGS sequence"/>
</dbReference>
<feature type="transmembrane region" description="Helical" evidence="1">
    <location>
        <begin position="159"/>
        <end position="181"/>
    </location>
</feature>
<dbReference type="Pfam" id="PF14093">
    <property type="entry name" value="DUF4271"/>
    <property type="match status" value="1"/>
</dbReference>
<name>A0A917A0B0_9FLAO</name>